<feature type="disulfide bond" evidence="2">
    <location>
        <begin position="719"/>
        <end position="731"/>
    </location>
</feature>
<accession>A0A6G0THZ1</accession>
<feature type="disulfide bond" evidence="2">
    <location>
        <begin position="214"/>
        <end position="232"/>
    </location>
</feature>
<evidence type="ECO:0000313" key="5">
    <source>
        <dbReference type="Proteomes" id="UP000475862"/>
    </source>
</evidence>
<feature type="disulfide bond" evidence="2">
    <location>
        <begin position="685"/>
        <end position="703"/>
    </location>
</feature>
<dbReference type="InterPro" id="IPR001254">
    <property type="entry name" value="Trypsin_dom"/>
</dbReference>
<dbReference type="EMBL" id="VYZN01000037">
    <property type="protein sequence ID" value="KAE9533055.1"/>
    <property type="molecule type" value="Genomic_DNA"/>
</dbReference>
<protein>
    <recommendedName>
        <fullName evidence="3">Peptidase S1 domain-containing protein</fullName>
    </recommendedName>
</protein>
<gene>
    <name evidence="4" type="ORF">AGLY_009483</name>
</gene>
<dbReference type="InterPro" id="IPR009003">
    <property type="entry name" value="Peptidase_S1_PA"/>
</dbReference>
<feature type="disulfide bond" evidence="2">
    <location>
        <begin position="64"/>
        <end position="82"/>
    </location>
</feature>
<dbReference type="PANTHER" id="PTHR24252:SF7">
    <property type="entry name" value="HYALIN"/>
    <property type="match status" value="1"/>
</dbReference>
<dbReference type="SMART" id="SM00020">
    <property type="entry name" value="Tryp_SPc"/>
    <property type="match status" value="1"/>
</dbReference>
<feature type="disulfide bond" evidence="2">
    <location>
        <begin position="726"/>
        <end position="744"/>
    </location>
</feature>
<dbReference type="InterPro" id="IPR023415">
    <property type="entry name" value="LDLR_class-A_CS"/>
</dbReference>
<dbReference type="InterPro" id="IPR002172">
    <property type="entry name" value="LDrepeatLR_classA_rpt"/>
</dbReference>
<evidence type="ECO:0000313" key="4">
    <source>
        <dbReference type="EMBL" id="KAE9533055.1"/>
    </source>
</evidence>
<feature type="disulfide bond" evidence="2">
    <location>
        <begin position="171"/>
        <end position="189"/>
    </location>
</feature>
<dbReference type="PROSITE" id="PS50240">
    <property type="entry name" value="TRYPSIN_DOM"/>
    <property type="match status" value="1"/>
</dbReference>
<dbReference type="SMART" id="SM00192">
    <property type="entry name" value="LDLa"/>
    <property type="match status" value="6"/>
</dbReference>
<dbReference type="AlphaFoldDB" id="A0A6G0THZ1"/>
<proteinExistence type="predicted"/>
<sequence>MFSSSHLSVFVTLSSTNRTMNATRSWLTLCLCFALGTTGSGILCNTLFEKRQTGPCSKDNMFSCTNGQCIDLLSICDGLADCSDKSDETQSLCAPLNVTCPSSMFRCNYGACISKKAKCNGKNDCIDGSDENLPECDTLVLKMFSNLSQTQLTRVTRQSTSRCEETVEYSCKSGECIDITSICDGISDCKDKSDETSELCKSKVVVCPKNMFKCKYGACISKHRKCDGSQDCIDGSDEDCSSIEDHKTTTSSTPIEGTGAITRTCVIPNIEGTVYSLYQNKLDHNPILSPGTYIDLNTVVEENCNEGYYKTYPKSIKLCNKNGSLIPDQDKLCLKKCPPMISDSLDLECVFNGKRENCSNPSVPGTILTPKCKVTHTVPNGQIETPIKLRCQQDGNWSDRLYTCIPYCGRPYSPIETLILEGVIADYGTAPWNVAVYRKNNKNSFDFICGGSLIAPNLVVSAAHCFWYKELTNRIIINDGTYRIAVGKYKRDITIMDNEFTQIVDVGLIYLKEGYKGLSEYHAEDIAILVLPIKITMSNVVSPVCVDWSKRYSISNGSFGQVVGWGQTEKMVKSSILLKADLPYIDRKTCRNMYERTQTLFMHFVTFDKFCAGNKTGQGVHRGDSGGGLTFEHNSLHFLTGVVSLKDSSNNESFALFTDCTFDCFVRLPLMTMKASFSCVTEYGCGSGQCVDVSNTCNGIRDCSDGSDETLLLCETVMCPQYTFKCKYGACISNNYLCDGFEQCVDGSDEEDCSNSTSISKFTSEISKKNDTTKPIKQSYIKKTCMIPVIEGTKYFYKDWNQNVSLSHGTAVEQYRIVEEDCEAGYYKVVPYRFMVCSESG</sequence>
<feature type="disulfide bond" evidence="2">
    <location>
        <begin position="100"/>
        <end position="112"/>
    </location>
</feature>
<dbReference type="InterPro" id="IPR036055">
    <property type="entry name" value="LDL_receptor-like_sf"/>
</dbReference>
<dbReference type="PANTHER" id="PTHR24252">
    <property type="entry name" value="ACROSIN-RELATED"/>
    <property type="match status" value="1"/>
</dbReference>
<dbReference type="PRINTS" id="PR00261">
    <property type="entry name" value="LDLRECEPTOR"/>
</dbReference>
<name>A0A6G0THZ1_APHGL</name>
<dbReference type="GO" id="GO:0006508">
    <property type="term" value="P:proteolysis"/>
    <property type="evidence" value="ECO:0007669"/>
    <property type="project" value="InterPro"/>
</dbReference>
<feature type="domain" description="Peptidase S1" evidence="3">
    <location>
        <begin position="419"/>
        <end position="806"/>
    </location>
</feature>
<dbReference type="Gene3D" id="2.40.10.10">
    <property type="entry name" value="Trypsin-like serine proteases"/>
    <property type="match status" value="2"/>
</dbReference>
<dbReference type="Pfam" id="PF00089">
    <property type="entry name" value="Trypsin"/>
    <property type="match status" value="1"/>
</dbReference>
<evidence type="ECO:0000256" key="1">
    <source>
        <dbReference type="ARBA" id="ARBA00023157"/>
    </source>
</evidence>
<evidence type="ECO:0000256" key="2">
    <source>
        <dbReference type="PROSITE-ProRule" id="PRU00124"/>
    </source>
</evidence>
<comment type="caution">
    <text evidence="2">Lacks conserved residue(s) required for the propagation of feature annotation.</text>
</comment>
<dbReference type="InterPro" id="IPR018114">
    <property type="entry name" value="TRYPSIN_HIS"/>
</dbReference>
<dbReference type="GO" id="GO:0004252">
    <property type="term" value="F:serine-type endopeptidase activity"/>
    <property type="evidence" value="ECO:0007669"/>
    <property type="project" value="InterPro"/>
</dbReference>
<dbReference type="CDD" id="cd00190">
    <property type="entry name" value="Tryp_SPc"/>
    <property type="match status" value="1"/>
</dbReference>
<evidence type="ECO:0000259" key="3">
    <source>
        <dbReference type="PROSITE" id="PS50240"/>
    </source>
</evidence>
<dbReference type="Pfam" id="PF00057">
    <property type="entry name" value="Ldl_recept_a"/>
    <property type="match status" value="6"/>
</dbReference>
<reference evidence="4 5" key="1">
    <citation type="submission" date="2019-08" db="EMBL/GenBank/DDBJ databases">
        <title>The genome of the soybean aphid Biotype 1, its phylome, world population structure and adaptation to the North American continent.</title>
        <authorList>
            <person name="Giordano R."/>
            <person name="Donthu R.K."/>
            <person name="Hernandez A.G."/>
            <person name="Wright C.L."/>
            <person name="Zimin A.V."/>
        </authorList>
    </citation>
    <scope>NUCLEOTIDE SEQUENCE [LARGE SCALE GENOMIC DNA]</scope>
    <source>
        <tissue evidence="4">Whole aphids</tissue>
    </source>
</reference>
<feature type="disulfide bond" evidence="2">
    <location>
        <begin position="107"/>
        <end position="125"/>
    </location>
</feature>
<feature type="disulfide bond" evidence="2">
    <location>
        <begin position="738"/>
        <end position="753"/>
    </location>
</feature>
<dbReference type="OrthoDB" id="2019384at2759"/>
<dbReference type="PROSITE" id="PS01209">
    <property type="entry name" value="LDLRA_1"/>
    <property type="match status" value="3"/>
</dbReference>
<dbReference type="InterPro" id="IPR043504">
    <property type="entry name" value="Peptidase_S1_PA_chymotrypsin"/>
</dbReference>
<dbReference type="Gene3D" id="4.10.400.10">
    <property type="entry name" value="Low-density Lipoprotein Receptor"/>
    <property type="match status" value="6"/>
</dbReference>
<dbReference type="CDD" id="cd00112">
    <property type="entry name" value="LDLa"/>
    <property type="match status" value="6"/>
</dbReference>
<dbReference type="SUPFAM" id="SSF57424">
    <property type="entry name" value="LDL receptor-like module"/>
    <property type="match status" value="6"/>
</dbReference>
<dbReference type="PROSITE" id="PS00134">
    <property type="entry name" value="TRYPSIN_HIS"/>
    <property type="match status" value="1"/>
</dbReference>
<dbReference type="PROSITE" id="PS50068">
    <property type="entry name" value="LDLRA_2"/>
    <property type="match status" value="6"/>
</dbReference>
<keyword evidence="1 2" id="KW-1015">Disulfide bond</keyword>
<dbReference type="SUPFAM" id="SSF50494">
    <property type="entry name" value="Trypsin-like serine proteases"/>
    <property type="match status" value="1"/>
</dbReference>
<comment type="caution">
    <text evidence="4">The sequence shown here is derived from an EMBL/GenBank/DDBJ whole genome shotgun (WGS) entry which is preliminary data.</text>
</comment>
<dbReference type="Proteomes" id="UP000475862">
    <property type="component" value="Unassembled WGS sequence"/>
</dbReference>
<keyword evidence="5" id="KW-1185">Reference proteome</keyword>
<feature type="disulfide bond" evidence="2">
    <location>
        <begin position="207"/>
        <end position="219"/>
    </location>
</feature>
<organism evidence="4 5">
    <name type="scientific">Aphis glycines</name>
    <name type="common">Soybean aphid</name>
    <dbReference type="NCBI Taxonomy" id="307491"/>
    <lineage>
        <taxon>Eukaryota</taxon>
        <taxon>Metazoa</taxon>
        <taxon>Ecdysozoa</taxon>
        <taxon>Arthropoda</taxon>
        <taxon>Hexapoda</taxon>
        <taxon>Insecta</taxon>
        <taxon>Pterygota</taxon>
        <taxon>Neoptera</taxon>
        <taxon>Paraneoptera</taxon>
        <taxon>Hemiptera</taxon>
        <taxon>Sternorrhyncha</taxon>
        <taxon>Aphidomorpha</taxon>
        <taxon>Aphidoidea</taxon>
        <taxon>Aphididae</taxon>
        <taxon>Aphidini</taxon>
        <taxon>Aphis</taxon>
        <taxon>Aphis</taxon>
    </lineage>
</organism>